<dbReference type="PRINTS" id="PR01069">
    <property type="entry name" value="ACCCTRFRASEA"/>
</dbReference>
<dbReference type="InterPro" id="IPR029045">
    <property type="entry name" value="ClpP/crotonase-like_dom_sf"/>
</dbReference>
<dbReference type="Pfam" id="PF03255">
    <property type="entry name" value="ACCA"/>
    <property type="match status" value="1"/>
</dbReference>
<feature type="domain" description="CoA carboxyltransferase C-terminal" evidence="11">
    <location>
        <begin position="31"/>
        <end position="288"/>
    </location>
</feature>
<dbReference type="AlphaFoldDB" id="A0A7C3UQS1"/>
<dbReference type="InterPro" id="IPR011763">
    <property type="entry name" value="COA_CT_C"/>
</dbReference>
<evidence type="ECO:0000256" key="9">
    <source>
        <dbReference type="ARBA" id="ARBA00049152"/>
    </source>
</evidence>
<comment type="function">
    <text evidence="10">Component of the acetyl coenzyme A carboxylase (ACC) complex. First, biotin carboxylase catalyzes the carboxylation of biotin on its carrier protein (BCCP) and then the CO(2) group is transferred by the carboxyltransferase to acetyl-CoA to form malonyl-CoA.</text>
</comment>
<comment type="caution">
    <text evidence="12">The sequence shown here is derived from an EMBL/GenBank/DDBJ whole genome shotgun (WGS) entry which is preliminary data.</text>
</comment>
<reference evidence="12" key="1">
    <citation type="journal article" date="2020" name="mSystems">
        <title>Genome- and Community-Level Interaction Insights into Carbon Utilization and Element Cycling Functions of Hydrothermarchaeota in Hydrothermal Sediment.</title>
        <authorList>
            <person name="Zhou Z."/>
            <person name="Liu Y."/>
            <person name="Xu W."/>
            <person name="Pan J."/>
            <person name="Luo Z.H."/>
            <person name="Li M."/>
        </authorList>
    </citation>
    <scope>NUCLEOTIDE SEQUENCE [LARGE SCALE GENOMIC DNA]</scope>
    <source>
        <strain evidence="12">SpSt-906</strain>
    </source>
</reference>
<dbReference type="NCBIfam" id="NF041504">
    <property type="entry name" value="AccA_sub"/>
    <property type="match status" value="1"/>
</dbReference>
<evidence type="ECO:0000256" key="6">
    <source>
        <dbReference type="ARBA" id="ARBA00022840"/>
    </source>
</evidence>
<keyword evidence="4 10" id="KW-0547">Nucleotide-binding</keyword>
<dbReference type="SUPFAM" id="SSF52096">
    <property type="entry name" value="ClpP/crotonase"/>
    <property type="match status" value="1"/>
</dbReference>
<evidence type="ECO:0000313" key="12">
    <source>
        <dbReference type="EMBL" id="HGE99190.1"/>
    </source>
</evidence>
<dbReference type="UniPathway" id="UPA00655">
    <property type="reaction ID" value="UER00711"/>
</dbReference>
<comment type="catalytic activity">
    <reaction evidence="9 10">
        <text>N(6)-carboxybiotinyl-L-lysyl-[protein] + acetyl-CoA = N(6)-biotinyl-L-lysyl-[protein] + malonyl-CoA</text>
        <dbReference type="Rhea" id="RHEA:54728"/>
        <dbReference type="Rhea" id="RHEA-COMP:10505"/>
        <dbReference type="Rhea" id="RHEA-COMP:10506"/>
        <dbReference type="ChEBI" id="CHEBI:57288"/>
        <dbReference type="ChEBI" id="CHEBI:57384"/>
        <dbReference type="ChEBI" id="CHEBI:83144"/>
        <dbReference type="ChEBI" id="CHEBI:83145"/>
        <dbReference type="EC" id="2.1.3.15"/>
    </reaction>
</comment>
<keyword evidence="6 10" id="KW-0067">ATP-binding</keyword>
<evidence type="ECO:0000256" key="5">
    <source>
        <dbReference type="ARBA" id="ARBA00022832"/>
    </source>
</evidence>
<accession>A0A7C3UQS1</accession>
<evidence type="ECO:0000256" key="3">
    <source>
        <dbReference type="ARBA" id="ARBA00022679"/>
    </source>
</evidence>
<name>A0A7C3UQS1_UNCW3</name>
<evidence type="ECO:0000256" key="8">
    <source>
        <dbReference type="ARBA" id="ARBA00023160"/>
    </source>
</evidence>
<evidence type="ECO:0000256" key="4">
    <source>
        <dbReference type="ARBA" id="ARBA00022741"/>
    </source>
</evidence>
<gene>
    <name evidence="10" type="primary">accA</name>
    <name evidence="12" type="ORF">ENX07_03865</name>
</gene>
<dbReference type="GO" id="GO:0009317">
    <property type="term" value="C:acetyl-CoA carboxylase complex"/>
    <property type="evidence" value="ECO:0007669"/>
    <property type="project" value="InterPro"/>
</dbReference>
<dbReference type="PROSITE" id="PS50989">
    <property type="entry name" value="COA_CT_CTER"/>
    <property type="match status" value="1"/>
</dbReference>
<dbReference type="GO" id="GO:0005524">
    <property type="term" value="F:ATP binding"/>
    <property type="evidence" value="ECO:0007669"/>
    <property type="project" value="UniProtKB-KW"/>
</dbReference>
<keyword evidence="5 10" id="KW-0276">Fatty acid metabolism</keyword>
<evidence type="ECO:0000256" key="1">
    <source>
        <dbReference type="ARBA" id="ARBA00004956"/>
    </source>
</evidence>
<dbReference type="EC" id="2.1.3.15" evidence="10"/>
<dbReference type="NCBIfam" id="TIGR00513">
    <property type="entry name" value="accA"/>
    <property type="match status" value="1"/>
</dbReference>
<organism evidence="12">
    <name type="scientific">candidate division WOR-3 bacterium</name>
    <dbReference type="NCBI Taxonomy" id="2052148"/>
    <lineage>
        <taxon>Bacteria</taxon>
        <taxon>Bacteria division WOR-3</taxon>
    </lineage>
</organism>
<dbReference type="GO" id="GO:0003989">
    <property type="term" value="F:acetyl-CoA carboxylase activity"/>
    <property type="evidence" value="ECO:0007669"/>
    <property type="project" value="InterPro"/>
</dbReference>
<dbReference type="InterPro" id="IPR001095">
    <property type="entry name" value="Acetyl_CoA_COase_a_su"/>
</dbReference>
<dbReference type="PANTHER" id="PTHR42853">
    <property type="entry name" value="ACETYL-COENZYME A CARBOXYLASE CARBOXYL TRANSFERASE SUBUNIT ALPHA"/>
    <property type="match status" value="1"/>
</dbReference>
<comment type="subunit">
    <text evidence="10">Acetyl-CoA carboxylase is a heterohexamer composed of biotin carboxyl carrier protein (AccB), biotin carboxylase (AccC) and two subunits each of ACCase subunit alpha (AccA) and ACCase subunit beta (AccD).</text>
</comment>
<dbReference type="HAMAP" id="MF_00823">
    <property type="entry name" value="AcetylCoA_CT_alpha"/>
    <property type="match status" value="1"/>
</dbReference>
<keyword evidence="12" id="KW-0436">Ligase</keyword>
<evidence type="ECO:0000259" key="11">
    <source>
        <dbReference type="PROSITE" id="PS50989"/>
    </source>
</evidence>
<proteinExistence type="inferred from homology"/>
<evidence type="ECO:0000256" key="10">
    <source>
        <dbReference type="HAMAP-Rule" id="MF_00823"/>
    </source>
</evidence>
<comment type="subcellular location">
    <subcellularLocation>
        <location evidence="10">Cytoplasm</location>
    </subcellularLocation>
</comment>
<dbReference type="EMBL" id="DTMQ01000022">
    <property type="protein sequence ID" value="HGE99190.1"/>
    <property type="molecule type" value="Genomic_DNA"/>
</dbReference>
<dbReference type="PANTHER" id="PTHR42853:SF3">
    <property type="entry name" value="ACETYL-COENZYME A CARBOXYLASE CARBOXYL TRANSFERASE SUBUNIT ALPHA, CHLOROPLASTIC"/>
    <property type="match status" value="1"/>
</dbReference>
<dbReference type="GO" id="GO:0016743">
    <property type="term" value="F:carboxyl- or carbamoyltransferase activity"/>
    <property type="evidence" value="ECO:0007669"/>
    <property type="project" value="UniProtKB-UniRule"/>
</dbReference>
<dbReference type="GO" id="GO:0006633">
    <property type="term" value="P:fatty acid biosynthetic process"/>
    <property type="evidence" value="ECO:0007669"/>
    <property type="project" value="UniProtKB-KW"/>
</dbReference>
<evidence type="ECO:0000256" key="2">
    <source>
        <dbReference type="ARBA" id="ARBA00022516"/>
    </source>
</evidence>
<keyword evidence="10" id="KW-0963">Cytoplasm</keyword>
<keyword evidence="7 10" id="KW-0443">Lipid metabolism</keyword>
<keyword evidence="2 10" id="KW-0444">Lipid biosynthesis</keyword>
<comment type="similarity">
    <text evidence="10">Belongs to the AccA family.</text>
</comment>
<dbReference type="GO" id="GO:2001295">
    <property type="term" value="P:malonyl-CoA biosynthetic process"/>
    <property type="evidence" value="ECO:0007669"/>
    <property type="project" value="UniProtKB-UniRule"/>
</dbReference>
<dbReference type="NCBIfam" id="NF004344">
    <property type="entry name" value="PRK05724.1"/>
    <property type="match status" value="1"/>
</dbReference>
<protein>
    <recommendedName>
        <fullName evidence="10">Acetyl-coenzyme A carboxylase carboxyl transferase subunit alpha</fullName>
        <shortName evidence="10">ACCase subunit alpha</shortName>
        <shortName evidence="10">Acetyl-CoA carboxylase carboxyltransferase subunit alpha</shortName>
        <ecNumber evidence="10">2.1.3.15</ecNumber>
    </recommendedName>
</protein>
<evidence type="ECO:0000256" key="7">
    <source>
        <dbReference type="ARBA" id="ARBA00023098"/>
    </source>
</evidence>
<keyword evidence="8 10" id="KW-0275">Fatty acid biosynthesis</keyword>
<keyword evidence="3 10" id="KW-0808">Transferase</keyword>
<dbReference type="Gene3D" id="3.90.226.10">
    <property type="entry name" value="2-enoyl-CoA Hydratase, Chain A, domain 1"/>
    <property type="match status" value="1"/>
</dbReference>
<comment type="pathway">
    <text evidence="1 10">Lipid metabolism; malonyl-CoA biosynthesis; malonyl-CoA from acetyl-CoA: step 1/1.</text>
</comment>
<sequence length="313" mass="35168">MEKEYLEFEKPLKELEDKLKELEELGITDRRVSELKDAIKKTKEKIYRHLTPWQKVLLARHPSRPYTLDYITRICEDFIELAGDRRFGNDKAVVCGIGRISGERVCICGHQKGRTTKEKLERNFGMPHPEGYRKALRVMELGEKFNLPIITFIDTPGAFPGVGAEERGQAEAIARNLFVMARLSVPIVSVVIGEGGSGGALALSVSDRILALENAIYSVISPEGCASILWRDGSKAPDAAAVLKMTAPELKEFGLIDEIIPEPLGGAHQDFDEAALRVKEAILRNLSRLKEIPREELLKKRWEKFAKMGVFRE</sequence>